<feature type="transmembrane region" description="Helical" evidence="4">
    <location>
        <begin position="7"/>
        <end position="28"/>
    </location>
</feature>
<dbReference type="CDD" id="cd07989">
    <property type="entry name" value="LPLAT_AGPAT-like"/>
    <property type="match status" value="1"/>
</dbReference>
<feature type="domain" description="Phospholipid/glycerol acyltransferase" evidence="5">
    <location>
        <begin position="72"/>
        <end position="186"/>
    </location>
</feature>
<dbReference type="Proteomes" id="UP001595840">
    <property type="component" value="Unassembled WGS sequence"/>
</dbReference>
<evidence type="ECO:0000256" key="3">
    <source>
        <dbReference type="ARBA" id="ARBA00023315"/>
    </source>
</evidence>
<evidence type="ECO:0000313" key="7">
    <source>
        <dbReference type="Proteomes" id="UP001595840"/>
    </source>
</evidence>
<dbReference type="SUPFAM" id="SSF69593">
    <property type="entry name" value="Glycerol-3-phosphate (1)-acyltransferase"/>
    <property type="match status" value="1"/>
</dbReference>
<dbReference type="Pfam" id="PF01553">
    <property type="entry name" value="Acyltransferase"/>
    <property type="match status" value="1"/>
</dbReference>
<accession>A0ABV8UZN2</accession>
<keyword evidence="4" id="KW-0812">Transmembrane</keyword>
<dbReference type="PANTHER" id="PTHR10434">
    <property type="entry name" value="1-ACYL-SN-GLYCEROL-3-PHOSPHATE ACYLTRANSFERASE"/>
    <property type="match status" value="1"/>
</dbReference>
<dbReference type="PANTHER" id="PTHR10434:SF40">
    <property type="entry name" value="1-ACYL-SN-GLYCEROL-3-PHOSPHATE ACYLTRANSFERASE"/>
    <property type="match status" value="1"/>
</dbReference>
<keyword evidence="2" id="KW-0808">Transferase</keyword>
<comment type="pathway">
    <text evidence="1">Lipid metabolism.</text>
</comment>
<gene>
    <name evidence="6" type="ORF">ACFOX3_02540</name>
</gene>
<keyword evidence="4" id="KW-1133">Transmembrane helix</keyword>
<dbReference type="GO" id="GO:0016746">
    <property type="term" value="F:acyltransferase activity"/>
    <property type="evidence" value="ECO:0007669"/>
    <property type="project" value="UniProtKB-KW"/>
</dbReference>
<evidence type="ECO:0000256" key="4">
    <source>
        <dbReference type="SAM" id="Phobius"/>
    </source>
</evidence>
<dbReference type="RefSeq" id="WP_290260194.1">
    <property type="nucleotide sequence ID" value="NZ_JAUFQG010000004.1"/>
</dbReference>
<sequence length="236" mass="26278">MLILRNLLFFTAYWLSLPIFSIAGLVIWPVTSFHRRTHVVTLWNRFVIWWAKVICGIKYEVVGLENLPKKPSVIMANHQSAWETLILQYLFQPASTVLKQELLNIPVFGWGLRAMEPIAIDRSNPREALKAVKQGGVARLNAGNHVLIFPEGTRKAPGELGSFARSGADIACAGGFDIIPVAHNAGTCWPTRRWIKQPGKITLFIGAPISTVDQNSKAVTEQARNWIASRINSVTL</sequence>
<evidence type="ECO:0000256" key="1">
    <source>
        <dbReference type="ARBA" id="ARBA00005189"/>
    </source>
</evidence>
<dbReference type="InterPro" id="IPR002123">
    <property type="entry name" value="Plipid/glycerol_acylTrfase"/>
</dbReference>
<keyword evidence="7" id="KW-1185">Reference proteome</keyword>
<keyword evidence="3 6" id="KW-0012">Acyltransferase</keyword>
<name>A0ABV8UZN2_9GAMM</name>
<organism evidence="6 7">
    <name type="scientific">Simiduia curdlanivorans</name>
    <dbReference type="NCBI Taxonomy" id="1492769"/>
    <lineage>
        <taxon>Bacteria</taxon>
        <taxon>Pseudomonadati</taxon>
        <taxon>Pseudomonadota</taxon>
        <taxon>Gammaproteobacteria</taxon>
        <taxon>Cellvibrionales</taxon>
        <taxon>Cellvibrionaceae</taxon>
        <taxon>Simiduia</taxon>
    </lineage>
</organism>
<evidence type="ECO:0000256" key="2">
    <source>
        <dbReference type="ARBA" id="ARBA00022679"/>
    </source>
</evidence>
<evidence type="ECO:0000313" key="6">
    <source>
        <dbReference type="EMBL" id="MFC4361160.1"/>
    </source>
</evidence>
<dbReference type="EMBL" id="JBHSCX010000003">
    <property type="protein sequence ID" value="MFC4361160.1"/>
    <property type="molecule type" value="Genomic_DNA"/>
</dbReference>
<dbReference type="SMART" id="SM00563">
    <property type="entry name" value="PlsC"/>
    <property type="match status" value="1"/>
</dbReference>
<keyword evidence="4" id="KW-0472">Membrane</keyword>
<evidence type="ECO:0000259" key="5">
    <source>
        <dbReference type="SMART" id="SM00563"/>
    </source>
</evidence>
<reference evidence="7" key="1">
    <citation type="journal article" date="2019" name="Int. J. Syst. Evol. Microbiol.">
        <title>The Global Catalogue of Microorganisms (GCM) 10K type strain sequencing project: providing services to taxonomists for standard genome sequencing and annotation.</title>
        <authorList>
            <consortium name="The Broad Institute Genomics Platform"/>
            <consortium name="The Broad Institute Genome Sequencing Center for Infectious Disease"/>
            <person name="Wu L."/>
            <person name="Ma J."/>
        </authorList>
    </citation>
    <scope>NUCLEOTIDE SEQUENCE [LARGE SCALE GENOMIC DNA]</scope>
    <source>
        <strain evidence="7">CECT 8570</strain>
    </source>
</reference>
<protein>
    <submittedName>
        <fullName evidence="6">Lysophospholipid acyltransferase family protein</fullName>
    </submittedName>
</protein>
<proteinExistence type="predicted"/>
<comment type="caution">
    <text evidence="6">The sequence shown here is derived from an EMBL/GenBank/DDBJ whole genome shotgun (WGS) entry which is preliminary data.</text>
</comment>